<dbReference type="RefSeq" id="WP_313982343.1">
    <property type="nucleotide sequence ID" value="NZ_JASJOS010000009.1"/>
</dbReference>
<feature type="transmembrane region" description="Helical" evidence="2">
    <location>
        <begin position="12"/>
        <end position="32"/>
    </location>
</feature>
<keyword evidence="1" id="KW-0175">Coiled coil</keyword>
<dbReference type="InterPro" id="IPR029016">
    <property type="entry name" value="GAF-like_dom_sf"/>
</dbReference>
<evidence type="ECO:0000256" key="1">
    <source>
        <dbReference type="SAM" id="Coils"/>
    </source>
</evidence>
<name>A0AAE3UAN0_9BACT</name>
<comment type="caution">
    <text evidence="4">The sequence shown here is derived from an EMBL/GenBank/DDBJ whole genome shotgun (WGS) entry which is preliminary data.</text>
</comment>
<feature type="transmembrane region" description="Helical" evidence="2">
    <location>
        <begin position="269"/>
        <end position="289"/>
    </location>
</feature>
<dbReference type="Gene3D" id="3.30.450.40">
    <property type="match status" value="1"/>
</dbReference>
<dbReference type="InterPro" id="IPR003018">
    <property type="entry name" value="GAF"/>
</dbReference>
<keyword evidence="2" id="KW-0812">Transmembrane</keyword>
<evidence type="ECO:0000256" key="2">
    <source>
        <dbReference type="SAM" id="Phobius"/>
    </source>
</evidence>
<protein>
    <submittedName>
        <fullName evidence="4">GAF domain-containing protein</fullName>
    </submittedName>
</protein>
<dbReference type="Gene3D" id="6.10.340.10">
    <property type="match status" value="1"/>
</dbReference>
<dbReference type="GO" id="GO:0016020">
    <property type="term" value="C:membrane"/>
    <property type="evidence" value="ECO:0007669"/>
    <property type="project" value="InterPro"/>
</dbReference>
<dbReference type="AlphaFoldDB" id="A0AAE3UAN0"/>
<accession>A0AAE3UAN0</accession>
<feature type="domain" description="HAMP" evidence="3">
    <location>
        <begin position="291"/>
        <end position="346"/>
    </location>
</feature>
<sequence length="643" mass="73362">MFSLYKIRYKLLLTFFTLVIASSFIGGISIYYSKQLSQYQKINNQIDQLRVLLLQARKFEKDFLIYDPVNSTFMQTGQSANLTGHKQALDSIRILLQDIAQNGHMSSMGIAASIMQIEEQEKQYQNYFYQLAEKTRQRGFKDTGLEGDMRKVAHDLENTSSINQTQLLTLRRHEKDFFIRKDVAYATKLHLTADLVLQSHSDPASVTALKKYVQIFDQIVALETEIGLKPDKGIKGSLKTSADAIEPQIASIQQRVYQQIENQTSASEGIIWTVVGMLLIGSVALGFYFSDSISRPIILLDQIAQSVVTGLKDQDKELEQIQSPDELGSLAKNFKQMLLTLKGSFQEVSAQNQKLVEASQEEKLRQWSAEGVAHFSNLLGQSYPTMEALCIEATSQIVKYLNANQAGLFLLNDSISDQPYLELVASYAYNRRKYQHKQIQPGEGLVGQAFLERDMIYMTDVPKDYVTITSGLGEALPRCILIMPIQLNETIVGILELATFQPFQPHELDFLKKIGERMATTFSALSNTEKTRLLLKQSQLLTEELRAQEEEMRQNMEEMLSTQEYYQRMETSLKQKEEQLEKQILLLQNEKTEISVSEAYFKTAYQQKAKELDELAKETADLKLELESQKFKALPFKKTQHQL</sequence>
<dbReference type="SUPFAM" id="SSF55781">
    <property type="entry name" value="GAF domain-like"/>
    <property type="match status" value="1"/>
</dbReference>
<dbReference type="CDD" id="cd06225">
    <property type="entry name" value="HAMP"/>
    <property type="match status" value="1"/>
</dbReference>
<reference evidence="4" key="1">
    <citation type="submission" date="2023-05" db="EMBL/GenBank/DDBJ databases">
        <authorList>
            <person name="Zhang X."/>
        </authorList>
    </citation>
    <scope>NUCLEOTIDE SEQUENCE</scope>
    <source>
        <strain evidence="4">YF14B1</strain>
    </source>
</reference>
<evidence type="ECO:0000313" key="5">
    <source>
        <dbReference type="Proteomes" id="UP001241110"/>
    </source>
</evidence>
<dbReference type="SMART" id="SM00065">
    <property type="entry name" value="GAF"/>
    <property type="match status" value="1"/>
</dbReference>
<dbReference type="EMBL" id="JASJOS010000009">
    <property type="protein sequence ID" value="MDJ1482929.1"/>
    <property type="molecule type" value="Genomic_DNA"/>
</dbReference>
<proteinExistence type="predicted"/>
<dbReference type="Pfam" id="PF13185">
    <property type="entry name" value="GAF_2"/>
    <property type="match status" value="1"/>
</dbReference>
<keyword evidence="2" id="KW-1133">Transmembrane helix</keyword>
<dbReference type="Proteomes" id="UP001241110">
    <property type="component" value="Unassembled WGS sequence"/>
</dbReference>
<dbReference type="InterPro" id="IPR003660">
    <property type="entry name" value="HAMP_dom"/>
</dbReference>
<dbReference type="PROSITE" id="PS50885">
    <property type="entry name" value="HAMP"/>
    <property type="match status" value="1"/>
</dbReference>
<evidence type="ECO:0000313" key="4">
    <source>
        <dbReference type="EMBL" id="MDJ1482929.1"/>
    </source>
</evidence>
<keyword evidence="2" id="KW-0472">Membrane</keyword>
<dbReference type="GO" id="GO:0007165">
    <property type="term" value="P:signal transduction"/>
    <property type="evidence" value="ECO:0007669"/>
    <property type="project" value="InterPro"/>
</dbReference>
<evidence type="ECO:0000259" key="3">
    <source>
        <dbReference type="PROSITE" id="PS50885"/>
    </source>
</evidence>
<organism evidence="4 5">
    <name type="scientific">Xanthocytophaga flava</name>
    <dbReference type="NCBI Taxonomy" id="3048013"/>
    <lineage>
        <taxon>Bacteria</taxon>
        <taxon>Pseudomonadati</taxon>
        <taxon>Bacteroidota</taxon>
        <taxon>Cytophagia</taxon>
        <taxon>Cytophagales</taxon>
        <taxon>Rhodocytophagaceae</taxon>
        <taxon>Xanthocytophaga</taxon>
    </lineage>
</organism>
<feature type="coiled-coil region" evidence="1">
    <location>
        <begin position="535"/>
        <end position="632"/>
    </location>
</feature>
<gene>
    <name evidence="4" type="ORF">QNI16_20675</name>
</gene>